<reference evidence="2 3" key="1">
    <citation type="submission" date="2018-06" db="EMBL/GenBank/DDBJ databases">
        <authorList>
            <consortium name="Pathogen Informatics"/>
            <person name="Doyle S."/>
        </authorList>
    </citation>
    <scope>NUCLEOTIDE SEQUENCE [LARGE SCALE GENOMIC DNA]</scope>
    <source>
        <strain evidence="2 3">NCTC9601</strain>
    </source>
</reference>
<protein>
    <submittedName>
        <fullName evidence="2">Adenylate cyclase</fullName>
    </submittedName>
</protein>
<sequence>MTRLAVLPVAAKASVEQGLEAALESALAHWLYHDEIWLRGNAKAQSGNSAGDSPRAPCPRAVRRHRAA</sequence>
<proteinExistence type="predicted"/>
<evidence type="ECO:0000313" key="2">
    <source>
        <dbReference type="EMBL" id="SQC16248.1"/>
    </source>
</evidence>
<feature type="region of interest" description="Disordered" evidence="1">
    <location>
        <begin position="43"/>
        <end position="68"/>
    </location>
</feature>
<evidence type="ECO:0000313" key="3">
    <source>
        <dbReference type="Proteomes" id="UP000251123"/>
    </source>
</evidence>
<accession>A0A2X3CH36</accession>
<name>A0A2X3CH36_KLEPN</name>
<dbReference type="EMBL" id="UASN01000022">
    <property type="protein sequence ID" value="SQC16248.1"/>
    <property type="molecule type" value="Genomic_DNA"/>
</dbReference>
<dbReference type="AlphaFoldDB" id="A0A2X3CH36"/>
<organism evidence="2 3">
    <name type="scientific">Klebsiella pneumoniae</name>
    <dbReference type="NCBI Taxonomy" id="573"/>
    <lineage>
        <taxon>Bacteria</taxon>
        <taxon>Pseudomonadati</taxon>
        <taxon>Pseudomonadota</taxon>
        <taxon>Gammaproteobacteria</taxon>
        <taxon>Enterobacterales</taxon>
        <taxon>Enterobacteriaceae</taxon>
        <taxon>Klebsiella/Raoultella group</taxon>
        <taxon>Klebsiella</taxon>
        <taxon>Klebsiella pneumoniae complex</taxon>
    </lineage>
</organism>
<gene>
    <name evidence="2" type="ORF">NCTC9601_03960</name>
</gene>
<dbReference type="Proteomes" id="UP000251123">
    <property type="component" value="Unassembled WGS sequence"/>
</dbReference>
<evidence type="ECO:0000256" key="1">
    <source>
        <dbReference type="SAM" id="MobiDB-lite"/>
    </source>
</evidence>